<gene>
    <name evidence="9" type="ORF">CLOBOL_00709</name>
</gene>
<dbReference type="InterPro" id="IPR050539">
    <property type="entry name" value="ThrE_Dicarb/AminoAcid_Exp"/>
</dbReference>
<feature type="transmembrane region" description="Helical" evidence="7">
    <location>
        <begin position="183"/>
        <end position="200"/>
    </location>
</feature>
<comment type="similarity">
    <text evidence="6">Belongs to the ThrE exporter (TC 2.A.79) family.</text>
</comment>
<evidence type="ECO:0000313" key="10">
    <source>
        <dbReference type="Proteomes" id="UP000005396"/>
    </source>
</evidence>
<proteinExistence type="inferred from homology"/>
<protein>
    <recommendedName>
        <fullName evidence="8">Threonine/serine exporter-like N-terminal domain-containing protein</fullName>
    </recommendedName>
</protein>
<evidence type="ECO:0000256" key="4">
    <source>
        <dbReference type="ARBA" id="ARBA00022989"/>
    </source>
</evidence>
<dbReference type="PANTHER" id="PTHR34390:SF2">
    <property type="entry name" value="SUCCINATE TRANSPORTER SUBUNIT YJJP-RELATED"/>
    <property type="match status" value="1"/>
</dbReference>
<evidence type="ECO:0000256" key="2">
    <source>
        <dbReference type="ARBA" id="ARBA00022475"/>
    </source>
</evidence>
<feature type="domain" description="Threonine/serine exporter-like N-terminal" evidence="8">
    <location>
        <begin position="51"/>
        <end position="290"/>
    </location>
</feature>
<dbReference type="EMBL" id="ABCC02000009">
    <property type="protein sequence ID" value="EDP19272.1"/>
    <property type="molecule type" value="Genomic_DNA"/>
</dbReference>
<evidence type="ECO:0000313" key="9">
    <source>
        <dbReference type="EMBL" id="EDP19272.1"/>
    </source>
</evidence>
<dbReference type="Pfam" id="PF06738">
    <property type="entry name" value="ThrE"/>
    <property type="match status" value="1"/>
</dbReference>
<keyword evidence="3 7" id="KW-0812">Transmembrane</keyword>
<evidence type="ECO:0000256" key="7">
    <source>
        <dbReference type="SAM" id="Phobius"/>
    </source>
</evidence>
<sequence length="301" mass="32291">MDGNGGEITGKWQEMKLTDGHGTDILDYSFRKEWRRVDEHHWSEDHLIASTAVLAGEIMLISGAEIARIEGTIHYILGCCHDRNAQTMVFSTGIFVSLDSPEGEALTLVRRVEARSTNLNRIYRVNEVSRRLCGGLMSPEEAYRELEEIKDSCQYKRELKALSYAFIAVFFGVVLGGRPADCLGAAVIGGILGLVVYAISGLGFNDFCVNGLGAFTIGIAALAMNRWILTGASNDVVIISAIMPLLPGVIFTTAVRDTLNGDYSSGAARMLEAVVTALAVAAGVGAGMALFHQLTGGGGIW</sequence>
<dbReference type="GO" id="GO:0022857">
    <property type="term" value="F:transmembrane transporter activity"/>
    <property type="evidence" value="ECO:0007669"/>
    <property type="project" value="InterPro"/>
</dbReference>
<keyword evidence="2" id="KW-1003">Cell membrane</keyword>
<reference evidence="9 10" key="2">
    <citation type="submission" date="2007-09" db="EMBL/GenBank/DDBJ databases">
        <title>Draft genome sequence of Clostridium bolteae (ATCC BAA-613).</title>
        <authorList>
            <person name="Sudarsanam P."/>
            <person name="Ley R."/>
            <person name="Guruge J."/>
            <person name="Turnbaugh P.J."/>
            <person name="Mahowald M."/>
            <person name="Liep D."/>
            <person name="Gordon J."/>
        </authorList>
    </citation>
    <scope>NUCLEOTIDE SEQUENCE [LARGE SCALE GENOMIC DNA]</scope>
    <source>
        <strain evidence="10">ATCC BAA-613 / DSM 15670 / CCUG 46953 / JCM 12243 / WAL 16351</strain>
    </source>
</reference>
<name>A8RIJ0_ENTBW</name>
<evidence type="ECO:0000259" key="8">
    <source>
        <dbReference type="Pfam" id="PF06738"/>
    </source>
</evidence>
<keyword evidence="4 7" id="KW-1133">Transmembrane helix</keyword>
<dbReference type="GO" id="GO:0015744">
    <property type="term" value="P:succinate transport"/>
    <property type="evidence" value="ECO:0007669"/>
    <property type="project" value="TreeGrafter"/>
</dbReference>
<evidence type="ECO:0000256" key="1">
    <source>
        <dbReference type="ARBA" id="ARBA00004651"/>
    </source>
</evidence>
<feature type="transmembrane region" description="Helical" evidence="7">
    <location>
        <begin position="159"/>
        <end position="177"/>
    </location>
</feature>
<evidence type="ECO:0000256" key="3">
    <source>
        <dbReference type="ARBA" id="ARBA00022692"/>
    </source>
</evidence>
<dbReference type="InterPro" id="IPR010619">
    <property type="entry name" value="ThrE-like_N"/>
</dbReference>
<feature type="transmembrane region" description="Helical" evidence="7">
    <location>
        <begin position="207"/>
        <end position="224"/>
    </location>
</feature>
<comment type="caution">
    <text evidence="9">The sequence shown here is derived from an EMBL/GenBank/DDBJ whole genome shotgun (WGS) entry which is preliminary data.</text>
</comment>
<evidence type="ECO:0000256" key="5">
    <source>
        <dbReference type="ARBA" id="ARBA00023136"/>
    </source>
</evidence>
<dbReference type="HOGENOM" id="CLU_070277_0_0_9"/>
<evidence type="ECO:0000256" key="6">
    <source>
        <dbReference type="ARBA" id="ARBA00034125"/>
    </source>
</evidence>
<organism evidence="9 10">
    <name type="scientific">Enterocloster bolteae (strain ATCC BAA-613 / DSM 15670 / CCUG 46953 / JCM 12243 / WAL 16351)</name>
    <name type="common">Clostridium bolteae</name>
    <dbReference type="NCBI Taxonomy" id="411902"/>
    <lineage>
        <taxon>Bacteria</taxon>
        <taxon>Bacillati</taxon>
        <taxon>Bacillota</taxon>
        <taxon>Clostridia</taxon>
        <taxon>Lachnospirales</taxon>
        <taxon>Lachnospiraceae</taxon>
        <taxon>Enterocloster</taxon>
    </lineage>
</organism>
<feature type="transmembrane region" description="Helical" evidence="7">
    <location>
        <begin position="236"/>
        <end position="255"/>
    </location>
</feature>
<feature type="transmembrane region" description="Helical" evidence="7">
    <location>
        <begin position="267"/>
        <end position="291"/>
    </location>
</feature>
<dbReference type="Proteomes" id="UP000005396">
    <property type="component" value="Unassembled WGS sequence"/>
</dbReference>
<reference evidence="9 10" key="1">
    <citation type="submission" date="2007-08" db="EMBL/GenBank/DDBJ databases">
        <authorList>
            <person name="Fulton L."/>
            <person name="Clifton S."/>
            <person name="Fulton B."/>
            <person name="Xu J."/>
            <person name="Minx P."/>
            <person name="Pepin K.H."/>
            <person name="Johnson M."/>
            <person name="Thiruvilangam P."/>
            <person name="Bhonagiri V."/>
            <person name="Nash W.E."/>
            <person name="Mardis E.R."/>
            <person name="Wilson R.K."/>
        </authorList>
    </citation>
    <scope>NUCLEOTIDE SEQUENCE [LARGE SCALE GENOMIC DNA]</scope>
    <source>
        <strain evidence="10">ATCC BAA-613 / DSM 15670 / CCUG 46953 / JCM 12243 / WAL 16351</strain>
    </source>
</reference>
<dbReference type="eggNOG" id="COG2966">
    <property type="taxonomic scope" value="Bacteria"/>
</dbReference>
<dbReference type="PaxDb" id="411902-CLOBOL_00709"/>
<keyword evidence="5 7" id="KW-0472">Membrane</keyword>
<comment type="subcellular location">
    <subcellularLocation>
        <location evidence="1">Cell membrane</location>
        <topology evidence="1">Multi-pass membrane protein</topology>
    </subcellularLocation>
</comment>
<dbReference type="PANTHER" id="PTHR34390">
    <property type="entry name" value="UPF0442 PROTEIN YJJB-RELATED"/>
    <property type="match status" value="1"/>
</dbReference>
<dbReference type="AlphaFoldDB" id="A8RIJ0"/>
<dbReference type="GO" id="GO:0005886">
    <property type="term" value="C:plasma membrane"/>
    <property type="evidence" value="ECO:0007669"/>
    <property type="project" value="UniProtKB-SubCell"/>
</dbReference>
<accession>A8RIJ0</accession>